<dbReference type="Proteomes" id="UP000886886">
    <property type="component" value="Unassembled WGS sequence"/>
</dbReference>
<proteinExistence type="predicted"/>
<reference evidence="2" key="2">
    <citation type="journal article" date="2021" name="PeerJ">
        <title>Extensive microbial diversity within the chicken gut microbiome revealed by metagenomics and culture.</title>
        <authorList>
            <person name="Gilroy R."/>
            <person name="Ravi A."/>
            <person name="Getino M."/>
            <person name="Pursley I."/>
            <person name="Horton D.L."/>
            <person name="Alikhan N.F."/>
            <person name="Baker D."/>
            <person name="Gharbi K."/>
            <person name="Hall N."/>
            <person name="Watson M."/>
            <person name="Adriaenssens E.M."/>
            <person name="Foster-Nyarko E."/>
            <person name="Jarju S."/>
            <person name="Secka A."/>
            <person name="Antonio M."/>
            <person name="Oren A."/>
            <person name="Chaudhuri R.R."/>
            <person name="La Ragione R."/>
            <person name="Hildebrand F."/>
            <person name="Pallen M.J."/>
        </authorList>
    </citation>
    <scope>NUCLEOTIDE SEQUENCE</scope>
    <source>
        <strain evidence="2">ChiSjej3B21-11622</strain>
    </source>
</reference>
<dbReference type="InterPro" id="IPR050229">
    <property type="entry name" value="GlpE_sulfurtransferase"/>
</dbReference>
<name>A0A9D1D026_9FIRM</name>
<dbReference type="Gene3D" id="3.40.250.10">
    <property type="entry name" value="Rhodanese-like domain"/>
    <property type="match status" value="1"/>
</dbReference>
<dbReference type="AlphaFoldDB" id="A0A9D1D026"/>
<dbReference type="SMART" id="SM00450">
    <property type="entry name" value="RHOD"/>
    <property type="match status" value="1"/>
</dbReference>
<evidence type="ECO:0000313" key="3">
    <source>
        <dbReference type="Proteomes" id="UP000886886"/>
    </source>
</evidence>
<dbReference type="SUPFAM" id="SSF52821">
    <property type="entry name" value="Rhodanese/Cell cycle control phosphatase"/>
    <property type="match status" value="1"/>
</dbReference>
<dbReference type="Pfam" id="PF00581">
    <property type="entry name" value="Rhodanese"/>
    <property type="match status" value="1"/>
</dbReference>
<reference evidence="2" key="1">
    <citation type="submission" date="2020-10" db="EMBL/GenBank/DDBJ databases">
        <authorList>
            <person name="Gilroy R."/>
        </authorList>
    </citation>
    <scope>NUCLEOTIDE SEQUENCE</scope>
    <source>
        <strain evidence="2">ChiSjej3B21-11622</strain>
    </source>
</reference>
<dbReference type="PANTHER" id="PTHR43031">
    <property type="entry name" value="FAD-DEPENDENT OXIDOREDUCTASE"/>
    <property type="match status" value="1"/>
</dbReference>
<organism evidence="2 3">
    <name type="scientific">Candidatus Limivivens merdigallinarum</name>
    <dbReference type="NCBI Taxonomy" id="2840859"/>
    <lineage>
        <taxon>Bacteria</taxon>
        <taxon>Bacillati</taxon>
        <taxon>Bacillota</taxon>
        <taxon>Clostridia</taxon>
        <taxon>Lachnospirales</taxon>
        <taxon>Lachnospiraceae</taxon>
        <taxon>Lachnospiraceae incertae sedis</taxon>
        <taxon>Candidatus Limivivens</taxon>
    </lineage>
</organism>
<dbReference type="InterPro" id="IPR001763">
    <property type="entry name" value="Rhodanese-like_dom"/>
</dbReference>
<dbReference type="PROSITE" id="PS50206">
    <property type="entry name" value="RHODANESE_3"/>
    <property type="match status" value="1"/>
</dbReference>
<evidence type="ECO:0000313" key="2">
    <source>
        <dbReference type="EMBL" id="HIQ95148.1"/>
    </source>
</evidence>
<comment type="caution">
    <text evidence="2">The sequence shown here is derived from an EMBL/GenBank/DDBJ whole genome shotgun (WGS) entry which is preliminary data.</text>
</comment>
<evidence type="ECO:0000259" key="1">
    <source>
        <dbReference type="PROSITE" id="PS50206"/>
    </source>
</evidence>
<protein>
    <submittedName>
        <fullName evidence="2">Rhodanese-like domain-containing protein</fullName>
    </submittedName>
</protein>
<dbReference type="CDD" id="cd00158">
    <property type="entry name" value="RHOD"/>
    <property type="match status" value="1"/>
</dbReference>
<dbReference type="PANTHER" id="PTHR43031:SF1">
    <property type="entry name" value="PYRIDINE NUCLEOTIDE-DISULPHIDE OXIDOREDUCTASE"/>
    <property type="match status" value="1"/>
</dbReference>
<feature type="domain" description="Rhodanese" evidence="1">
    <location>
        <begin position="21"/>
        <end position="105"/>
    </location>
</feature>
<dbReference type="InterPro" id="IPR036873">
    <property type="entry name" value="Rhodanese-like_dom_sf"/>
</dbReference>
<sequence length="106" mass="11965">MNFFDFFKSTDINQGIQEYESVAGAVLLDVRSPEEYREGHIPGSQNIPLQSLDKTEQVIDNKDTPVFVYCYSGSRSRQAVGFLEKMGYTNVKNIGGFAAYRGKVER</sequence>
<accession>A0A9D1D026</accession>
<dbReference type="EMBL" id="DVFT01000017">
    <property type="protein sequence ID" value="HIQ95148.1"/>
    <property type="molecule type" value="Genomic_DNA"/>
</dbReference>
<gene>
    <name evidence="2" type="ORF">IAB26_01160</name>
</gene>